<evidence type="ECO:0008006" key="2">
    <source>
        <dbReference type="Google" id="ProtNLM"/>
    </source>
</evidence>
<dbReference type="AlphaFoldDB" id="A0A076G3I9"/>
<accession>A0A076G3I9</accession>
<dbReference type="EMBL" id="KF889012">
    <property type="protein sequence ID" value="AII26419.1"/>
    <property type="molecule type" value="Genomic_DNA"/>
</dbReference>
<dbReference type="PROSITE" id="PS51257">
    <property type="entry name" value="PROKAR_LIPOPROTEIN"/>
    <property type="match status" value="1"/>
</dbReference>
<sequence length="178" mass="20544">MKKLAVMIAIASILSGCMTKDSLNTLKKLVVEKEIKDYVASNYPIESLEIDLLSSEIYDNCMDVINISQLSLVKIELNKETMYVLKSSVDTKPLKKCVDNYLAKKPVSNDAMEALISNPYYEKYKNEPDVREIINKAKIDNLITYHEQKEILDLVRNKRLNQALAENKIWYQKQIHDL</sequence>
<protein>
    <recommendedName>
        <fullName evidence="2">Lipoprotein</fullName>
    </recommendedName>
</protein>
<reference evidence="1" key="2">
    <citation type="journal article" date="2014" name="Genomics">
        <title>Prevalence and mapping of a plasmid encoding a type IV secretion system in Acinetobacter baumannii.</title>
        <authorList>
            <person name="Liu C.C."/>
            <person name="Kuo H.Y."/>
            <person name="Tang C.Y."/>
            <person name="Chang K.C."/>
            <person name="Liou M.L."/>
        </authorList>
    </citation>
    <scope>NUCLEOTIDE SEQUENCE</scope>
    <source>
        <strain evidence="1">TYTH-1</strain>
        <plasmid evidence="1">pAB_CC</plasmid>
    </source>
</reference>
<name>A0A076G3I9_ACIBA</name>
<geneLocation type="plasmid" evidence="1">
    <name>pAB_CC</name>
</geneLocation>
<gene>
    <name evidence="1" type="ORF">M3Q_pABCC16</name>
</gene>
<evidence type="ECO:0000313" key="1">
    <source>
        <dbReference type="EMBL" id="AII26419.1"/>
    </source>
</evidence>
<keyword evidence="1" id="KW-0614">Plasmid</keyword>
<proteinExistence type="predicted"/>
<reference evidence="1" key="1">
    <citation type="submission" date="2013-11" db="EMBL/GenBank/DDBJ databases">
        <authorList>
            <person name="Liu C.-C."/>
            <person name="Tang C.Y."/>
            <person name="Kuo H.-Y."/>
            <person name="Chang K.-C."/>
            <person name="Liou M.-L."/>
        </authorList>
    </citation>
    <scope>NUCLEOTIDE SEQUENCE</scope>
    <source>
        <strain evidence="1">TYTH-1</strain>
        <plasmid evidence="1">pAB_CC</plasmid>
    </source>
</reference>
<dbReference type="RefSeq" id="WP_032010581.1">
    <property type="nucleotide sequence ID" value="NZ_KF889012.1"/>
</dbReference>
<organism evidence="1">
    <name type="scientific">Acinetobacter baumannii TYTH-1</name>
    <dbReference type="NCBI Taxonomy" id="1100841"/>
    <lineage>
        <taxon>Bacteria</taxon>
        <taxon>Pseudomonadati</taxon>
        <taxon>Pseudomonadota</taxon>
        <taxon>Gammaproteobacteria</taxon>
        <taxon>Moraxellales</taxon>
        <taxon>Moraxellaceae</taxon>
        <taxon>Acinetobacter</taxon>
        <taxon>Acinetobacter calcoaceticus/baumannii complex</taxon>
    </lineage>
</organism>